<protein>
    <submittedName>
        <fullName evidence="1">Uncharacterized protein</fullName>
    </submittedName>
</protein>
<dbReference type="AlphaFoldDB" id="A0A098S9V8"/>
<organism evidence="1 2">
    <name type="scientific">Phaeodactylibacter xiamenensis</name>
    <dbReference type="NCBI Taxonomy" id="1524460"/>
    <lineage>
        <taxon>Bacteria</taxon>
        <taxon>Pseudomonadati</taxon>
        <taxon>Bacteroidota</taxon>
        <taxon>Saprospiria</taxon>
        <taxon>Saprospirales</taxon>
        <taxon>Haliscomenobacteraceae</taxon>
        <taxon>Phaeodactylibacter</taxon>
    </lineage>
</organism>
<dbReference type="STRING" id="1524460.IX84_06300"/>
<dbReference type="RefSeq" id="WP_152604939.1">
    <property type="nucleotide sequence ID" value="NZ_JBKAGJ010000001.1"/>
</dbReference>
<comment type="caution">
    <text evidence="1">The sequence shown here is derived from an EMBL/GenBank/DDBJ whole genome shotgun (WGS) entry which is preliminary data.</text>
</comment>
<evidence type="ECO:0000313" key="2">
    <source>
        <dbReference type="Proteomes" id="UP000029736"/>
    </source>
</evidence>
<proteinExistence type="predicted"/>
<keyword evidence="2" id="KW-1185">Reference proteome</keyword>
<evidence type="ECO:0000313" key="1">
    <source>
        <dbReference type="EMBL" id="KGE88910.1"/>
    </source>
</evidence>
<accession>A0A098S9V8</accession>
<reference evidence="1 2" key="1">
    <citation type="journal article" date="2014" name="Int. J. Syst. Evol. Microbiol.">
        <title>Phaeodactylibacter xiamenensis gen. nov., sp. nov., a member of the family Saprospiraceae isolated from the marine alga Phaeodactylum tricornutum.</title>
        <authorList>
            <person name="Chen Z.Jr."/>
            <person name="Lei X."/>
            <person name="Lai Q."/>
            <person name="Li Y."/>
            <person name="Zhang B."/>
            <person name="Zhang J."/>
            <person name="Zhang H."/>
            <person name="Yang L."/>
            <person name="Zheng W."/>
            <person name="Tian Y."/>
            <person name="Yu Z."/>
            <person name="Xu H.Jr."/>
            <person name="Zheng T."/>
        </authorList>
    </citation>
    <scope>NUCLEOTIDE SEQUENCE [LARGE SCALE GENOMIC DNA]</scope>
    <source>
        <strain evidence="1 2">KD52</strain>
    </source>
</reference>
<sequence>MKNLLSFRIPSILLAFFLGLSFHFVSFTGNAQTAFQGQIVNVHDSLRTALDVNLGENKWDIFDFDFTAIRNHGNKGGGRI</sequence>
<dbReference type="EMBL" id="JPOS01000014">
    <property type="protein sequence ID" value="KGE88910.1"/>
    <property type="molecule type" value="Genomic_DNA"/>
</dbReference>
<dbReference type="Proteomes" id="UP000029736">
    <property type="component" value="Unassembled WGS sequence"/>
</dbReference>
<name>A0A098S9V8_9BACT</name>
<gene>
    <name evidence="1" type="ORF">IX84_06300</name>
</gene>